<dbReference type="Proteomes" id="UP000730161">
    <property type="component" value="Unassembled WGS sequence"/>
</dbReference>
<dbReference type="Gene3D" id="3.40.50.10210">
    <property type="match status" value="1"/>
</dbReference>
<dbReference type="NCBIfam" id="NF003372">
    <property type="entry name" value="PRK04447.1-5"/>
    <property type="match status" value="1"/>
</dbReference>
<dbReference type="InterPro" id="IPR036087">
    <property type="entry name" value="Nict_dMeBzImd_PRibTrfase_sf"/>
</dbReference>
<protein>
    <recommendedName>
        <fullName evidence="1">UPF0284 protein RJ53_06560</fullName>
    </recommendedName>
</protein>
<dbReference type="PANTHER" id="PTHR38811:SF1">
    <property type="entry name" value="UPF0284 PROTEIN SLL1500"/>
    <property type="match status" value="1"/>
</dbReference>
<dbReference type="GO" id="GO:0008939">
    <property type="term" value="F:nicotinate-nucleotide-dimethylbenzimidazole phosphoribosyltransferase activity"/>
    <property type="evidence" value="ECO:0007669"/>
    <property type="project" value="InterPro"/>
</dbReference>
<dbReference type="OrthoDB" id="9136at2157"/>
<dbReference type="InterPro" id="IPR002805">
    <property type="entry name" value="Nict_dMeBzImd_PRibTrfase_arc"/>
</dbReference>
<dbReference type="NCBIfam" id="TIGR00303">
    <property type="entry name" value="nicotinate mononucleotide-dependent phosphoribosyltransferase CobT"/>
    <property type="match status" value="1"/>
</dbReference>
<keyword evidence="3" id="KW-1185">Reference proteome</keyword>
<dbReference type="RefSeq" id="WP_211530865.1">
    <property type="nucleotide sequence ID" value="NZ_JWHL01000009.1"/>
</dbReference>
<comment type="caution">
    <text evidence="2">The sequence shown here is derived from an EMBL/GenBank/DDBJ whole genome shotgun (WGS) entry which is preliminary data.</text>
</comment>
<organism evidence="2 3">
    <name type="scientific">Methanocalculus chunghsingensis</name>
    <dbReference type="NCBI Taxonomy" id="156457"/>
    <lineage>
        <taxon>Archaea</taxon>
        <taxon>Methanobacteriati</taxon>
        <taxon>Methanobacteriota</taxon>
        <taxon>Stenosarchaea group</taxon>
        <taxon>Methanomicrobia</taxon>
        <taxon>Methanomicrobiales</taxon>
        <taxon>Methanocalculaceae</taxon>
        <taxon>Methanocalculus</taxon>
    </lineage>
</organism>
<dbReference type="CDD" id="cd02439">
    <property type="entry name" value="DMB-PRT_CobT"/>
    <property type="match status" value="1"/>
</dbReference>
<comment type="similarity">
    <text evidence="1">Belongs to the UPF0284 family.</text>
</comment>
<sequence>MAFLSEEITYHPKRPVFAPILANTMLSKVPGISGAGPSPEKTVFTPILDAELIADGRITSMPIRPNTPTGCPTPATITRAMMQLCGLAPFFINAGLEHPATTPTYHLCGEPGRDPRISDAVPMAGMLYQRGRELGAFLSRLSDMLVIGECVPGGTTTSLCVLRGLGYDARVSSSFIDNPHSLKEEIAGAVLQRIRDEGITEPLDIVAAAGDPMIPAAAGMVEGFSGEIILAGGTQMLSVAALTKARGVRLPKIATTIYVHDDPSANFREIAGAIGLSPVYVDPGFGETGHSGLARYCIGEVKEGMGAGGAMYLARALGHTGSMIRDAIMRTVEAYS</sequence>
<proteinExistence type="inferred from homology"/>
<evidence type="ECO:0000313" key="3">
    <source>
        <dbReference type="Proteomes" id="UP000730161"/>
    </source>
</evidence>
<dbReference type="EMBL" id="JWHL01000009">
    <property type="protein sequence ID" value="MBR1369171.1"/>
    <property type="molecule type" value="Genomic_DNA"/>
</dbReference>
<dbReference type="AlphaFoldDB" id="A0A8J7W7M2"/>
<name>A0A8J7W7M2_9EURY</name>
<dbReference type="PANTHER" id="PTHR38811">
    <property type="match status" value="1"/>
</dbReference>
<dbReference type="SUPFAM" id="SSF52733">
    <property type="entry name" value="Nicotinate mononucleotide:5,6-dimethylbenzimidazole phosphoribosyltransferase (CobT)"/>
    <property type="match status" value="1"/>
</dbReference>
<dbReference type="HAMAP" id="MF_01086">
    <property type="entry name" value="UPF0284"/>
    <property type="match status" value="1"/>
</dbReference>
<dbReference type="InterPro" id="IPR003200">
    <property type="entry name" value="Nict_dMeBzImd_PRibTrfase"/>
</dbReference>
<reference evidence="2" key="1">
    <citation type="submission" date="2014-12" db="EMBL/GenBank/DDBJ databases">
        <authorList>
            <person name="Huang H.-H."/>
            <person name="Chen S.-C."/>
            <person name="Lai M.-C."/>
        </authorList>
    </citation>
    <scope>NUCLEOTIDE SEQUENCE</scope>
    <source>
        <strain evidence="2">K1F9705b</strain>
    </source>
</reference>
<evidence type="ECO:0000313" key="2">
    <source>
        <dbReference type="EMBL" id="MBR1369171.1"/>
    </source>
</evidence>
<gene>
    <name evidence="2" type="ORF">RJ53_06560</name>
</gene>
<evidence type="ECO:0000256" key="1">
    <source>
        <dbReference type="HAMAP-Rule" id="MF_01086"/>
    </source>
</evidence>
<accession>A0A8J7W7M2</accession>